<accession>A0A0M3KAS1</accession>
<gene>
    <name evidence="2" type="ORF">ASIM_LOCUS17469</name>
</gene>
<keyword evidence="3" id="KW-1185">Reference proteome</keyword>
<dbReference type="SUPFAM" id="SSF52540">
    <property type="entry name" value="P-loop containing nucleoside triphosphate hydrolases"/>
    <property type="match status" value="1"/>
</dbReference>
<dbReference type="EMBL" id="UYRR01034166">
    <property type="protein sequence ID" value="VDK60484.1"/>
    <property type="molecule type" value="Genomic_DNA"/>
</dbReference>
<organism evidence="4">
    <name type="scientific">Anisakis simplex</name>
    <name type="common">Herring worm</name>
    <dbReference type="NCBI Taxonomy" id="6269"/>
    <lineage>
        <taxon>Eukaryota</taxon>
        <taxon>Metazoa</taxon>
        <taxon>Ecdysozoa</taxon>
        <taxon>Nematoda</taxon>
        <taxon>Chromadorea</taxon>
        <taxon>Rhabditida</taxon>
        <taxon>Spirurina</taxon>
        <taxon>Ascaridomorpha</taxon>
        <taxon>Ascaridoidea</taxon>
        <taxon>Anisakidae</taxon>
        <taxon>Anisakis</taxon>
        <taxon>Anisakis simplex complex</taxon>
    </lineage>
</organism>
<dbReference type="Gene3D" id="3.40.50.300">
    <property type="entry name" value="P-loop containing nucleotide triphosphate hydrolases"/>
    <property type="match status" value="1"/>
</dbReference>
<sequence>MNRGGSSSKFGSGSSYGSGGGSRGGFGRGRGFSGSRSGGGGSFGGRSDSYGGGSKNGTSMAGGNLRAINWSRENLRPFEKCFYYEHATVVARNQFEIDTWLAENQVTLEGKDIPRPVFEFTEANYPSQITDLLYNNFQKPTTIQSISWPIAMSGRDIVSIAKTGSGKTLAVSCFSHVPVDFHISF</sequence>
<dbReference type="InterPro" id="IPR027417">
    <property type="entry name" value="P-loop_NTPase"/>
</dbReference>
<feature type="region of interest" description="Disordered" evidence="1">
    <location>
        <begin position="1"/>
        <end position="62"/>
    </location>
</feature>
<evidence type="ECO:0000313" key="2">
    <source>
        <dbReference type="EMBL" id="VDK60484.1"/>
    </source>
</evidence>
<feature type="compositionally biased region" description="Gly residues" evidence="1">
    <location>
        <begin position="14"/>
        <end position="55"/>
    </location>
</feature>
<feature type="compositionally biased region" description="Low complexity" evidence="1">
    <location>
        <begin position="1"/>
        <end position="13"/>
    </location>
</feature>
<protein>
    <submittedName>
        <fullName evidence="4">DEAD domain-containing protein</fullName>
    </submittedName>
</protein>
<dbReference type="OrthoDB" id="196131at2759"/>
<dbReference type="WBParaSite" id="ASIM_0001806701-mRNA-1">
    <property type="protein sequence ID" value="ASIM_0001806701-mRNA-1"/>
    <property type="gene ID" value="ASIM_0001806701"/>
</dbReference>
<dbReference type="PANTHER" id="PTHR47958">
    <property type="entry name" value="ATP-DEPENDENT RNA HELICASE DBP3"/>
    <property type="match status" value="1"/>
</dbReference>
<proteinExistence type="predicted"/>
<dbReference type="AlphaFoldDB" id="A0A0M3KAS1"/>
<name>A0A0M3KAS1_ANISI</name>
<reference evidence="2 3" key="2">
    <citation type="submission" date="2018-11" db="EMBL/GenBank/DDBJ databases">
        <authorList>
            <consortium name="Pathogen Informatics"/>
        </authorList>
    </citation>
    <scope>NUCLEOTIDE SEQUENCE [LARGE SCALE GENOMIC DNA]</scope>
</reference>
<evidence type="ECO:0000313" key="3">
    <source>
        <dbReference type="Proteomes" id="UP000267096"/>
    </source>
</evidence>
<reference evidence="4" key="1">
    <citation type="submission" date="2017-02" db="UniProtKB">
        <authorList>
            <consortium name="WormBaseParasite"/>
        </authorList>
    </citation>
    <scope>IDENTIFICATION</scope>
</reference>
<dbReference type="Proteomes" id="UP000267096">
    <property type="component" value="Unassembled WGS sequence"/>
</dbReference>
<evidence type="ECO:0000313" key="4">
    <source>
        <dbReference type="WBParaSite" id="ASIM_0001806701-mRNA-1"/>
    </source>
</evidence>
<evidence type="ECO:0000256" key="1">
    <source>
        <dbReference type="SAM" id="MobiDB-lite"/>
    </source>
</evidence>